<keyword evidence="3 7" id="KW-0812">Transmembrane</keyword>
<comment type="subcellular location">
    <subcellularLocation>
        <location evidence="1">Membrane</location>
        <topology evidence="1">Multi-pass membrane protein</topology>
    </subcellularLocation>
</comment>
<keyword evidence="5 7" id="KW-0472">Membrane</keyword>
<feature type="transmembrane region" description="Helical" evidence="7">
    <location>
        <begin position="52"/>
        <end position="72"/>
    </location>
</feature>
<evidence type="ECO:0000313" key="8">
    <source>
        <dbReference type="EMBL" id="SET34681.1"/>
    </source>
</evidence>
<evidence type="ECO:0000256" key="4">
    <source>
        <dbReference type="ARBA" id="ARBA00022989"/>
    </source>
</evidence>
<dbReference type="NCBIfam" id="NF038013">
    <property type="entry name" value="AceTr_1"/>
    <property type="match status" value="1"/>
</dbReference>
<evidence type="ECO:0000256" key="5">
    <source>
        <dbReference type="ARBA" id="ARBA00023136"/>
    </source>
</evidence>
<dbReference type="InterPro" id="IPR051633">
    <property type="entry name" value="AceTr"/>
</dbReference>
<evidence type="ECO:0000256" key="7">
    <source>
        <dbReference type="SAM" id="Phobius"/>
    </source>
</evidence>
<dbReference type="InterPro" id="IPR000791">
    <property type="entry name" value="Gpr1/Fun34/SatP-like"/>
</dbReference>
<protein>
    <submittedName>
        <fullName evidence="8">Uncharacterized protein</fullName>
    </submittedName>
</protein>
<dbReference type="AlphaFoldDB" id="A0A1I0DQ59"/>
<keyword evidence="9" id="KW-1185">Reference proteome</keyword>
<dbReference type="PANTHER" id="PTHR31123">
    <property type="entry name" value="ACCUMULATION OF DYADS PROTEIN 2-RELATED"/>
    <property type="match status" value="1"/>
</dbReference>
<dbReference type="PANTHER" id="PTHR31123:SF1">
    <property type="entry name" value="ACCUMULATION OF DYADS PROTEIN 2-RELATED"/>
    <property type="match status" value="1"/>
</dbReference>
<comment type="similarity">
    <text evidence="2">Belongs to the acetate uptake transporter (AceTr) (TC 2.A.96) family.</text>
</comment>
<gene>
    <name evidence="8" type="ORF">SAMN04488546_2082</name>
</gene>
<dbReference type="GO" id="GO:0005886">
    <property type="term" value="C:plasma membrane"/>
    <property type="evidence" value="ECO:0007669"/>
    <property type="project" value="TreeGrafter"/>
</dbReference>
<organism evidence="8 9">
    <name type="scientific">Geodermatophilus poikilotrophus</name>
    <dbReference type="NCBI Taxonomy" id="1333667"/>
    <lineage>
        <taxon>Bacteria</taxon>
        <taxon>Bacillati</taxon>
        <taxon>Actinomycetota</taxon>
        <taxon>Actinomycetes</taxon>
        <taxon>Geodermatophilales</taxon>
        <taxon>Geodermatophilaceae</taxon>
        <taxon>Geodermatophilus</taxon>
    </lineage>
</organism>
<feature type="region of interest" description="Disordered" evidence="6">
    <location>
        <begin position="1"/>
        <end position="22"/>
    </location>
</feature>
<dbReference type="GO" id="GO:0015123">
    <property type="term" value="F:acetate transmembrane transporter activity"/>
    <property type="evidence" value="ECO:0007669"/>
    <property type="project" value="TreeGrafter"/>
</dbReference>
<evidence type="ECO:0000256" key="2">
    <source>
        <dbReference type="ARBA" id="ARBA00005587"/>
    </source>
</evidence>
<evidence type="ECO:0000256" key="3">
    <source>
        <dbReference type="ARBA" id="ARBA00022692"/>
    </source>
</evidence>
<accession>A0A1I0DQ59</accession>
<evidence type="ECO:0000256" key="1">
    <source>
        <dbReference type="ARBA" id="ARBA00004141"/>
    </source>
</evidence>
<sequence>MAVNAAPDTDTRTARGGSEFLADLSDPTAGRVAMARELASENVRMIADPAPLGLGCFALTTFLLSLFNAGLLPAAGEPIVFGVALAYGGAIQVLAGMWEFRKGNVFGATAFSSYGAFWLSFWAFVTFYAADIPDADDRATVVGWYLISWGIFTVVMWVASLRTTAVLALLFTLLAATFFVLGAGDVAHNEGLTTFGGYLGLVTAAVAWYACLAGVSASTFGRVVLPNPPLYRL</sequence>
<feature type="transmembrane region" description="Helical" evidence="7">
    <location>
        <begin position="166"/>
        <end position="183"/>
    </location>
</feature>
<feature type="transmembrane region" description="Helical" evidence="7">
    <location>
        <begin position="105"/>
        <end position="130"/>
    </location>
</feature>
<feature type="transmembrane region" description="Helical" evidence="7">
    <location>
        <begin position="142"/>
        <end position="159"/>
    </location>
</feature>
<keyword evidence="4 7" id="KW-1133">Transmembrane helix</keyword>
<dbReference type="EMBL" id="FOIE01000004">
    <property type="protein sequence ID" value="SET34681.1"/>
    <property type="molecule type" value="Genomic_DNA"/>
</dbReference>
<evidence type="ECO:0000256" key="6">
    <source>
        <dbReference type="SAM" id="MobiDB-lite"/>
    </source>
</evidence>
<dbReference type="Pfam" id="PF01184">
    <property type="entry name" value="Gpr1_Fun34_YaaH"/>
    <property type="match status" value="1"/>
</dbReference>
<dbReference type="Proteomes" id="UP000198507">
    <property type="component" value="Unassembled WGS sequence"/>
</dbReference>
<feature type="transmembrane region" description="Helical" evidence="7">
    <location>
        <begin position="78"/>
        <end position="98"/>
    </location>
</feature>
<feature type="transmembrane region" description="Helical" evidence="7">
    <location>
        <begin position="195"/>
        <end position="225"/>
    </location>
</feature>
<name>A0A1I0DQ59_9ACTN</name>
<proteinExistence type="inferred from homology"/>
<reference evidence="9" key="1">
    <citation type="submission" date="2016-10" db="EMBL/GenBank/DDBJ databases">
        <authorList>
            <person name="Varghese N."/>
            <person name="Submissions S."/>
        </authorList>
    </citation>
    <scope>NUCLEOTIDE SEQUENCE [LARGE SCALE GENOMIC DNA]</scope>
    <source>
        <strain evidence="9">DSM 44209</strain>
    </source>
</reference>
<evidence type="ECO:0000313" key="9">
    <source>
        <dbReference type="Proteomes" id="UP000198507"/>
    </source>
</evidence>